<reference evidence="2" key="1">
    <citation type="submission" date="2025-08" db="UniProtKB">
        <authorList>
            <consortium name="RefSeq"/>
        </authorList>
    </citation>
    <scope>IDENTIFICATION</scope>
    <source>
        <tissue evidence="2">Whole insect</tissue>
    </source>
</reference>
<sequence>MAMATKHSEGGRIVGITSRALRYPSKTNQQQGVLQKGTPRRGESSIQRLNASTRGHSPNGNPEEESERMSRTGFGEKRPTRFNLEAGFVVCYLPPSFQT</sequence>
<gene>
    <name evidence="2" type="primary">LOC114333299</name>
</gene>
<evidence type="ECO:0000256" key="1">
    <source>
        <dbReference type="SAM" id="MobiDB-lite"/>
    </source>
</evidence>
<proteinExistence type="predicted"/>
<dbReference type="AlphaFoldDB" id="A0A6P7FRH6"/>
<name>A0A6P7FRH6_DIAVI</name>
<feature type="region of interest" description="Disordered" evidence="1">
    <location>
        <begin position="1"/>
        <end position="79"/>
    </location>
</feature>
<feature type="compositionally biased region" description="Basic and acidic residues" evidence="1">
    <location>
        <begin position="1"/>
        <end position="10"/>
    </location>
</feature>
<feature type="compositionally biased region" description="Basic and acidic residues" evidence="1">
    <location>
        <begin position="67"/>
        <end position="79"/>
    </location>
</feature>
<accession>A0A6P7FRH6</accession>
<organism evidence="2">
    <name type="scientific">Diabrotica virgifera virgifera</name>
    <name type="common">western corn rootworm</name>
    <dbReference type="NCBI Taxonomy" id="50390"/>
    <lineage>
        <taxon>Eukaryota</taxon>
        <taxon>Metazoa</taxon>
        <taxon>Ecdysozoa</taxon>
        <taxon>Arthropoda</taxon>
        <taxon>Hexapoda</taxon>
        <taxon>Insecta</taxon>
        <taxon>Pterygota</taxon>
        <taxon>Neoptera</taxon>
        <taxon>Endopterygota</taxon>
        <taxon>Coleoptera</taxon>
        <taxon>Polyphaga</taxon>
        <taxon>Cucujiformia</taxon>
        <taxon>Chrysomeloidea</taxon>
        <taxon>Chrysomelidae</taxon>
        <taxon>Galerucinae</taxon>
        <taxon>Diabroticina</taxon>
        <taxon>Diabroticites</taxon>
        <taxon>Diabrotica</taxon>
    </lineage>
</organism>
<protein>
    <submittedName>
        <fullName evidence="2">Uncharacterized protein LOC114333299 isoform X2</fullName>
    </submittedName>
</protein>
<dbReference type="RefSeq" id="XP_028138959.1">
    <property type="nucleotide sequence ID" value="XM_028283158.1"/>
</dbReference>
<evidence type="ECO:0000313" key="2">
    <source>
        <dbReference type="RefSeq" id="XP_028138959.1"/>
    </source>
</evidence>
<feature type="compositionally biased region" description="Polar residues" evidence="1">
    <location>
        <begin position="44"/>
        <end position="60"/>
    </location>
</feature>